<evidence type="ECO:0000256" key="12">
    <source>
        <dbReference type="PROSITE-ProRule" id="PRU00110"/>
    </source>
</evidence>
<dbReference type="InterPro" id="IPR005467">
    <property type="entry name" value="His_kinase_dom"/>
</dbReference>
<dbReference type="PROSITE" id="PS50894">
    <property type="entry name" value="HPT"/>
    <property type="match status" value="1"/>
</dbReference>
<evidence type="ECO:0000256" key="9">
    <source>
        <dbReference type="ARBA" id="ARBA00022989"/>
    </source>
</evidence>
<dbReference type="SUPFAM" id="SSF52172">
    <property type="entry name" value="CheY-like"/>
    <property type="match status" value="1"/>
</dbReference>
<evidence type="ECO:0000256" key="13">
    <source>
        <dbReference type="PROSITE-ProRule" id="PRU00169"/>
    </source>
</evidence>
<evidence type="ECO:0000256" key="8">
    <source>
        <dbReference type="ARBA" id="ARBA00022840"/>
    </source>
</evidence>
<dbReference type="SUPFAM" id="SSF55874">
    <property type="entry name" value="ATPase domain of HSP90 chaperone/DNA topoisomerase II/histidine kinase"/>
    <property type="match status" value="1"/>
</dbReference>
<keyword evidence="9 14" id="KW-1133">Transmembrane helix</keyword>
<feature type="modified residue" description="4-aspartylphosphate" evidence="13">
    <location>
        <position position="519"/>
    </location>
</feature>
<keyword evidence="8" id="KW-0067">ATP-binding</keyword>
<dbReference type="SMART" id="SM00387">
    <property type="entry name" value="HATPase_c"/>
    <property type="match status" value="1"/>
</dbReference>
<dbReference type="InterPro" id="IPR003594">
    <property type="entry name" value="HATPase_dom"/>
</dbReference>
<evidence type="ECO:0000259" key="15">
    <source>
        <dbReference type="PROSITE" id="PS50109"/>
    </source>
</evidence>
<keyword evidence="7" id="KW-0547">Nucleotide-binding</keyword>
<dbReference type="Pfam" id="PF00072">
    <property type="entry name" value="Response_reg"/>
    <property type="match status" value="1"/>
</dbReference>
<dbReference type="Gene3D" id="1.20.120.160">
    <property type="entry name" value="HPT domain"/>
    <property type="match status" value="1"/>
</dbReference>
<dbReference type="InterPro" id="IPR036097">
    <property type="entry name" value="HisK_dim/P_sf"/>
</dbReference>
<organism evidence="18 19">
    <name type="scientific">Yoonia rosea</name>
    <dbReference type="NCBI Taxonomy" id="287098"/>
    <lineage>
        <taxon>Bacteria</taxon>
        <taxon>Pseudomonadati</taxon>
        <taxon>Pseudomonadota</taxon>
        <taxon>Alphaproteobacteria</taxon>
        <taxon>Rhodobacterales</taxon>
        <taxon>Paracoccaceae</taxon>
        <taxon>Yoonia</taxon>
    </lineage>
</organism>
<dbReference type="Pfam" id="PF01627">
    <property type="entry name" value="Hpt"/>
    <property type="match status" value="1"/>
</dbReference>
<evidence type="ECO:0000256" key="10">
    <source>
        <dbReference type="ARBA" id="ARBA00023012"/>
    </source>
</evidence>
<evidence type="ECO:0000259" key="17">
    <source>
        <dbReference type="PROSITE" id="PS50894"/>
    </source>
</evidence>
<comment type="catalytic activity">
    <reaction evidence="1">
        <text>ATP + protein L-histidine = ADP + protein N-phospho-L-histidine.</text>
        <dbReference type="EC" id="2.7.13.3"/>
    </reaction>
</comment>
<dbReference type="STRING" id="287098.SAMN05421665_1748"/>
<dbReference type="Pfam" id="PF02518">
    <property type="entry name" value="HATPase_c"/>
    <property type="match status" value="1"/>
</dbReference>
<dbReference type="Gene3D" id="3.30.565.10">
    <property type="entry name" value="Histidine kinase-like ATPase, C-terminal domain"/>
    <property type="match status" value="1"/>
</dbReference>
<dbReference type="InterPro" id="IPR004358">
    <property type="entry name" value="Sig_transdc_His_kin-like_C"/>
</dbReference>
<dbReference type="GO" id="GO:0005886">
    <property type="term" value="C:plasma membrane"/>
    <property type="evidence" value="ECO:0007669"/>
    <property type="project" value="UniProtKB-SubCell"/>
</dbReference>
<dbReference type="Pfam" id="PF00512">
    <property type="entry name" value="HisKA"/>
    <property type="match status" value="1"/>
</dbReference>
<dbReference type="GO" id="GO:0000155">
    <property type="term" value="F:phosphorelay sensor kinase activity"/>
    <property type="evidence" value="ECO:0007669"/>
    <property type="project" value="InterPro"/>
</dbReference>
<sequence>MLIGLGIVLIAMTIYLFAHLRDRQEAVLASVREDAMWAVFQTHREATRFIEAILIAQKAGTPQAIDRVYLTFDLVYSRMTLLDAGFFSERFSNSQILAEMALALQADIQSLADRIDATADNPSVLVNSLNSFLDDARALQQQSNELVIATNDVLGTARVVARAQTSADYGRLAIVVALTGLVFICTIILQFVQLQLIANAQRQLRELSLRNAESAKAAQAATHAKSMFLATMSHEIRTPLNGIIGAVDLLDDTHLDPVQARLTLTIRRSGHILLDVINDILDFSNLDANGLTYQVAPVSLPDLADILHDIFEQRLHDAGLTLTFEVQPLFVATDDVRLRQVLINLIGNAIKFTPSGTINVRFLMPEDTRLRIEVMDSGIGIPQADLPKLFQNFSQIENSSSRRFGGTGLGLAISKRIVEGLGGSIGVISAEGQGSTFWLELPVEIIGPAATVAVKALEDRKECTLVYNSNVLLVEDHPINQEVARALFESFGATVVTADNGQSAIEHCTKTTFDFVVMDLQMPLMDGITATRKLRDLGFTAPIIGLTANAFAEDRQRCLDSGMDDFLAKPVTRSKISYIFETYATPAEPAHAETLLDRQQLDAIRDELGTPLLLELLGQVSSDGLKLRSIVAVEQRESDDGCIDAALHSLKGAASTLGLAEVAKRAQEMRHLERLEHQSVEDLIDLISKSIAQVQAVSMPGR</sequence>
<dbReference type="Gene3D" id="3.40.50.2300">
    <property type="match status" value="1"/>
</dbReference>
<name>A0A1R3X1Y1_9RHOB</name>
<keyword evidence="4" id="KW-1003">Cell membrane</keyword>
<dbReference type="PANTHER" id="PTHR45339:SF1">
    <property type="entry name" value="HYBRID SIGNAL TRANSDUCTION HISTIDINE KINASE J"/>
    <property type="match status" value="1"/>
</dbReference>
<comment type="subcellular location">
    <subcellularLocation>
        <location evidence="2">Cell membrane</location>
        <topology evidence="2">Multi-pass membrane protein</topology>
    </subcellularLocation>
</comment>
<dbReference type="AlphaFoldDB" id="A0A1R3X1Y1"/>
<dbReference type="CDD" id="cd17546">
    <property type="entry name" value="REC_hyHK_CKI1_RcsC-like"/>
    <property type="match status" value="1"/>
</dbReference>
<feature type="domain" description="Response regulatory" evidence="16">
    <location>
        <begin position="470"/>
        <end position="584"/>
    </location>
</feature>
<evidence type="ECO:0000256" key="4">
    <source>
        <dbReference type="ARBA" id="ARBA00022475"/>
    </source>
</evidence>
<keyword evidence="18" id="KW-0808">Transferase</keyword>
<evidence type="ECO:0000256" key="5">
    <source>
        <dbReference type="ARBA" id="ARBA00022553"/>
    </source>
</evidence>
<dbReference type="PROSITE" id="PS50109">
    <property type="entry name" value="HIS_KIN"/>
    <property type="match status" value="1"/>
</dbReference>
<dbReference type="CDD" id="cd00088">
    <property type="entry name" value="HPT"/>
    <property type="match status" value="1"/>
</dbReference>
<protein>
    <recommendedName>
        <fullName evidence="3">histidine kinase</fullName>
        <ecNumber evidence="3">2.7.13.3</ecNumber>
    </recommendedName>
</protein>
<dbReference type="CDD" id="cd16922">
    <property type="entry name" value="HATPase_EvgS-ArcB-TorS-like"/>
    <property type="match status" value="1"/>
</dbReference>
<evidence type="ECO:0000256" key="2">
    <source>
        <dbReference type="ARBA" id="ARBA00004651"/>
    </source>
</evidence>
<keyword evidence="5 13" id="KW-0597">Phosphoprotein</keyword>
<evidence type="ECO:0000313" key="19">
    <source>
        <dbReference type="Proteomes" id="UP000186997"/>
    </source>
</evidence>
<keyword evidence="10" id="KW-0902">Two-component regulatory system</keyword>
<dbReference type="InterPro" id="IPR008207">
    <property type="entry name" value="Sig_transdc_His_kin_Hpt_dom"/>
</dbReference>
<evidence type="ECO:0000259" key="16">
    <source>
        <dbReference type="PROSITE" id="PS50110"/>
    </source>
</evidence>
<keyword evidence="6 14" id="KW-0812">Transmembrane</keyword>
<keyword evidence="11 14" id="KW-0472">Membrane</keyword>
<dbReference type="SMART" id="SM00388">
    <property type="entry name" value="HisKA"/>
    <property type="match status" value="1"/>
</dbReference>
<dbReference type="PRINTS" id="PR00344">
    <property type="entry name" value="BCTRLSENSOR"/>
</dbReference>
<evidence type="ECO:0000313" key="18">
    <source>
        <dbReference type="EMBL" id="SIT83899.1"/>
    </source>
</evidence>
<dbReference type="EC" id="2.7.13.3" evidence="3"/>
<dbReference type="GO" id="GO:0005524">
    <property type="term" value="F:ATP binding"/>
    <property type="evidence" value="ECO:0007669"/>
    <property type="project" value="UniProtKB-KW"/>
</dbReference>
<gene>
    <name evidence="18" type="ORF">SAMN05421665_1748</name>
</gene>
<dbReference type="PANTHER" id="PTHR45339">
    <property type="entry name" value="HYBRID SIGNAL TRANSDUCTION HISTIDINE KINASE J"/>
    <property type="match status" value="1"/>
</dbReference>
<dbReference type="EMBL" id="FTPR01000001">
    <property type="protein sequence ID" value="SIT83899.1"/>
    <property type="molecule type" value="Genomic_DNA"/>
</dbReference>
<dbReference type="InterPro" id="IPR036641">
    <property type="entry name" value="HPT_dom_sf"/>
</dbReference>
<proteinExistence type="predicted"/>
<feature type="modified residue" description="Phosphohistidine" evidence="12">
    <location>
        <position position="648"/>
    </location>
</feature>
<evidence type="ECO:0000256" key="1">
    <source>
        <dbReference type="ARBA" id="ARBA00000085"/>
    </source>
</evidence>
<evidence type="ECO:0000256" key="7">
    <source>
        <dbReference type="ARBA" id="ARBA00022741"/>
    </source>
</evidence>
<keyword evidence="19" id="KW-1185">Reference proteome</keyword>
<evidence type="ECO:0000256" key="6">
    <source>
        <dbReference type="ARBA" id="ARBA00022692"/>
    </source>
</evidence>
<reference evidence="19" key="1">
    <citation type="submission" date="2017-01" db="EMBL/GenBank/DDBJ databases">
        <authorList>
            <person name="Varghese N."/>
            <person name="Submissions S."/>
        </authorList>
    </citation>
    <scope>NUCLEOTIDE SEQUENCE [LARGE SCALE GENOMIC DNA]</scope>
    <source>
        <strain evidence="19">DSM 29591</strain>
    </source>
</reference>
<evidence type="ECO:0000256" key="3">
    <source>
        <dbReference type="ARBA" id="ARBA00012438"/>
    </source>
</evidence>
<dbReference type="InterPro" id="IPR011006">
    <property type="entry name" value="CheY-like_superfamily"/>
</dbReference>
<accession>A0A1R3X1Y1</accession>
<dbReference type="SMART" id="SM00448">
    <property type="entry name" value="REC"/>
    <property type="match status" value="1"/>
</dbReference>
<keyword evidence="18" id="KW-0418">Kinase</keyword>
<dbReference type="PROSITE" id="PS50110">
    <property type="entry name" value="RESPONSE_REGULATORY"/>
    <property type="match status" value="1"/>
</dbReference>
<feature type="domain" description="HPt" evidence="17">
    <location>
        <begin position="605"/>
        <end position="701"/>
    </location>
</feature>
<feature type="transmembrane region" description="Helical" evidence="14">
    <location>
        <begin position="172"/>
        <end position="192"/>
    </location>
</feature>
<dbReference type="InterPro" id="IPR036890">
    <property type="entry name" value="HATPase_C_sf"/>
</dbReference>
<dbReference type="CDD" id="cd00082">
    <property type="entry name" value="HisKA"/>
    <property type="match status" value="1"/>
</dbReference>
<dbReference type="SUPFAM" id="SSF47384">
    <property type="entry name" value="Homodimeric domain of signal transducing histidine kinase"/>
    <property type="match status" value="1"/>
</dbReference>
<evidence type="ECO:0000256" key="14">
    <source>
        <dbReference type="SAM" id="Phobius"/>
    </source>
</evidence>
<dbReference type="FunFam" id="3.30.565.10:FF:000010">
    <property type="entry name" value="Sensor histidine kinase RcsC"/>
    <property type="match status" value="1"/>
</dbReference>
<dbReference type="Gene3D" id="1.10.287.130">
    <property type="match status" value="1"/>
</dbReference>
<dbReference type="SUPFAM" id="SSF47226">
    <property type="entry name" value="Histidine-containing phosphotransfer domain, HPT domain"/>
    <property type="match status" value="1"/>
</dbReference>
<dbReference type="InterPro" id="IPR001789">
    <property type="entry name" value="Sig_transdc_resp-reg_receiver"/>
</dbReference>
<evidence type="ECO:0000256" key="11">
    <source>
        <dbReference type="ARBA" id="ARBA00023136"/>
    </source>
</evidence>
<feature type="domain" description="Histidine kinase" evidence="15">
    <location>
        <begin position="231"/>
        <end position="445"/>
    </location>
</feature>
<dbReference type="Proteomes" id="UP000186997">
    <property type="component" value="Unassembled WGS sequence"/>
</dbReference>
<dbReference type="InterPro" id="IPR003661">
    <property type="entry name" value="HisK_dim/P_dom"/>
</dbReference>